<evidence type="ECO:0000313" key="10">
    <source>
        <dbReference type="Proteomes" id="UP000293142"/>
    </source>
</evidence>
<name>A0A4Q9DMA0_9BACL</name>
<dbReference type="EMBL" id="SIRE01000021">
    <property type="protein sequence ID" value="TBL73303.1"/>
    <property type="molecule type" value="Genomic_DNA"/>
</dbReference>
<feature type="transmembrane region" description="Helical" evidence="7">
    <location>
        <begin position="160"/>
        <end position="183"/>
    </location>
</feature>
<dbReference type="InterPro" id="IPR025966">
    <property type="entry name" value="OppC_N"/>
</dbReference>
<dbReference type="SUPFAM" id="SSF161098">
    <property type="entry name" value="MetI-like"/>
    <property type="match status" value="1"/>
</dbReference>
<evidence type="ECO:0000256" key="6">
    <source>
        <dbReference type="ARBA" id="ARBA00023136"/>
    </source>
</evidence>
<dbReference type="InterPro" id="IPR000515">
    <property type="entry name" value="MetI-like"/>
</dbReference>
<reference evidence="9 10" key="1">
    <citation type="submission" date="2019-02" db="EMBL/GenBank/DDBJ databases">
        <title>Paenibacillus sp. nov., isolated from surface-sterilized tissue of Thalictrum simplex L.</title>
        <authorList>
            <person name="Tuo L."/>
        </authorList>
    </citation>
    <scope>NUCLEOTIDE SEQUENCE [LARGE SCALE GENOMIC DNA]</scope>
    <source>
        <strain evidence="9 10">N2SHLJ1</strain>
    </source>
</reference>
<feature type="transmembrane region" description="Helical" evidence="7">
    <location>
        <begin position="97"/>
        <end position="121"/>
    </location>
</feature>
<keyword evidence="4 7" id="KW-0812">Transmembrane</keyword>
<keyword evidence="5 7" id="KW-1133">Transmembrane helix</keyword>
<dbReference type="InterPro" id="IPR050366">
    <property type="entry name" value="BP-dependent_transpt_permease"/>
</dbReference>
<feature type="transmembrane region" description="Helical" evidence="7">
    <location>
        <begin position="34"/>
        <end position="55"/>
    </location>
</feature>
<keyword evidence="2 7" id="KW-0813">Transport</keyword>
<dbReference type="Gene3D" id="1.10.3720.10">
    <property type="entry name" value="MetI-like"/>
    <property type="match status" value="1"/>
</dbReference>
<dbReference type="Pfam" id="PF12911">
    <property type="entry name" value="OppC_N"/>
    <property type="match status" value="1"/>
</dbReference>
<organism evidence="9 10">
    <name type="scientific">Paenibacillus thalictri</name>
    <dbReference type="NCBI Taxonomy" id="2527873"/>
    <lineage>
        <taxon>Bacteria</taxon>
        <taxon>Bacillati</taxon>
        <taxon>Bacillota</taxon>
        <taxon>Bacilli</taxon>
        <taxon>Bacillales</taxon>
        <taxon>Paenibacillaceae</taxon>
        <taxon>Paenibacillus</taxon>
    </lineage>
</organism>
<feature type="domain" description="ABC transmembrane type-1" evidence="8">
    <location>
        <begin position="99"/>
        <end position="283"/>
    </location>
</feature>
<evidence type="ECO:0000256" key="7">
    <source>
        <dbReference type="RuleBase" id="RU363032"/>
    </source>
</evidence>
<dbReference type="PANTHER" id="PTHR43386:SF1">
    <property type="entry name" value="D,D-DIPEPTIDE TRANSPORT SYSTEM PERMEASE PROTEIN DDPC-RELATED"/>
    <property type="match status" value="1"/>
</dbReference>
<comment type="caution">
    <text evidence="9">The sequence shown here is derived from an EMBL/GenBank/DDBJ whole genome shotgun (WGS) entry which is preliminary data.</text>
</comment>
<dbReference type="Pfam" id="PF00528">
    <property type="entry name" value="BPD_transp_1"/>
    <property type="match status" value="1"/>
</dbReference>
<comment type="subcellular location">
    <subcellularLocation>
        <location evidence="1 7">Cell membrane</location>
        <topology evidence="1 7">Multi-pass membrane protein</topology>
    </subcellularLocation>
</comment>
<dbReference type="CDD" id="cd06261">
    <property type="entry name" value="TM_PBP2"/>
    <property type="match status" value="1"/>
</dbReference>
<dbReference type="InterPro" id="IPR035906">
    <property type="entry name" value="MetI-like_sf"/>
</dbReference>
<dbReference type="PANTHER" id="PTHR43386">
    <property type="entry name" value="OLIGOPEPTIDE TRANSPORT SYSTEM PERMEASE PROTEIN APPC"/>
    <property type="match status" value="1"/>
</dbReference>
<dbReference type="GO" id="GO:0055085">
    <property type="term" value="P:transmembrane transport"/>
    <property type="evidence" value="ECO:0007669"/>
    <property type="project" value="InterPro"/>
</dbReference>
<evidence type="ECO:0000256" key="4">
    <source>
        <dbReference type="ARBA" id="ARBA00022692"/>
    </source>
</evidence>
<evidence type="ECO:0000256" key="1">
    <source>
        <dbReference type="ARBA" id="ARBA00004651"/>
    </source>
</evidence>
<dbReference type="AlphaFoldDB" id="A0A4Q9DMA0"/>
<evidence type="ECO:0000313" key="9">
    <source>
        <dbReference type="EMBL" id="TBL73303.1"/>
    </source>
</evidence>
<evidence type="ECO:0000256" key="2">
    <source>
        <dbReference type="ARBA" id="ARBA00022448"/>
    </source>
</evidence>
<keyword evidence="10" id="KW-1185">Reference proteome</keyword>
<dbReference type="OrthoDB" id="9797472at2"/>
<evidence type="ECO:0000256" key="3">
    <source>
        <dbReference type="ARBA" id="ARBA00022475"/>
    </source>
</evidence>
<evidence type="ECO:0000256" key="5">
    <source>
        <dbReference type="ARBA" id="ARBA00022989"/>
    </source>
</evidence>
<dbReference type="PROSITE" id="PS50928">
    <property type="entry name" value="ABC_TM1"/>
    <property type="match status" value="1"/>
</dbReference>
<feature type="transmembrane region" description="Helical" evidence="7">
    <location>
        <begin position="215"/>
        <end position="241"/>
    </location>
</feature>
<dbReference type="GO" id="GO:0005886">
    <property type="term" value="C:plasma membrane"/>
    <property type="evidence" value="ECO:0007669"/>
    <property type="project" value="UniProtKB-SubCell"/>
</dbReference>
<feature type="transmembrane region" description="Helical" evidence="7">
    <location>
        <begin position="133"/>
        <end position="154"/>
    </location>
</feature>
<feature type="transmembrane region" description="Helical" evidence="7">
    <location>
        <begin position="261"/>
        <end position="282"/>
    </location>
</feature>
<protein>
    <submittedName>
        <fullName evidence="9">ABC transporter permease</fullName>
    </submittedName>
</protein>
<dbReference type="Proteomes" id="UP000293142">
    <property type="component" value="Unassembled WGS sequence"/>
</dbReference>
<evidence type="ECO:0000259" key="8">
    <source>
        <dbReference type="PROSITE" id="PS50928"/>
    </source>
</evidence>
<sequence length="299" mass="32701">MEAAGKKTELLTVKNSLRKQQNSLFVRRVLSNKMVVLGSVLTLLLALIAIFAPLITHYDPYQMEVSDRLKPPSAQHLFGTDNFGRDLMSRVFYGAQVSMGVGFAVALATSLFGMIVGLYASYYRVLDNVLMRICDGMMAFPSILLAIAIMAALGPRTENVMIALTIVYTPYVARAVRSAALVVREQTYIEAMKAIGAPSWRIIWMHIAPNTLSPLIVQATFIFADAIIIEAGLSFLGAGVPAPAPSWGNIVYDGKVVIFKAWWMTVFPAISIILSVLGLNLFGDGLRDLLDPQTNQAKK</sequence>
<gene>
    <name evidence="9" type="ORF">EYB31_26865</name>
</gene>
<accession>A0A4Q9DMA0</accession>
<comment type="similarity">
    <text evidence="7">Belongs to the binding-protein-dependent transport system permease family.</text>
</comment>
<keyword evidence="3" id="KW-1003">Cell membrane</keyword>
<keyword evidence="6 7" id="KW-0472">Membrane</keyword>
<dbReference type="RefSeq" id="WP_131016536.1">
    <property type="nucleotide sequence ID" value="NZ_SIRE01000021.1"/>
</dbReference>
<proteinExistence type="inferred from homology"/>